<evidence type="ECO:0000259" key="8">
    <source>
        <dbReference type="SMART" id="SM00385"/>
    </source>
</evidence>
<evidence type="ECO:0000256" key="7">
    <source>
        <dbReference type="SAM" id="MobiDB-lite"/>
    </source>
</evidence>
<evidence type="ECO:0000256" key="6">
    <source>
        <dbReference type="RuleBase" id="RU000383"/>
    </source>
</evidence>
<feature type="non-terminal residue" evidence="10">
    <location>
        <position position="1"/>
    </location>
</feature>
<dbReference type="InterPro" id="IPR046965">
    <property type="entry name" value="Cyclin_A/B-like"/>
</dbReference>
<organism evidence="10 11">
    <name type="scientific">Trogon melanurus</name>
    <name type="common">Black-tailed trogon</name>
    <dbReference type="NCBI Taxonomy" id="56311"/>
    <lineage>
        <taxon>Eukaryota</taxon>
        <taxon>Metazoa</taxon>
        <taxon>Chordata</taxon>
        <taxon>Craniata</taxon>
        <taxon>Vertebrata</taxon>
        <taxon>Euteleostomi</taxon>
        <taxon>Archelosauria</taxon>
        <taxon>Archosauria</taxon>
        <taxon>Dinosauria</taxon>
        <taxon>Saurischia</taxon>
        <taxon>Theropoda</taxon>
        <taxon>Coelurosauria</taxon>
        <taxon>Aves</taxon>
        <taxon>Neognathae</taxon>
        <taxon>Neoaves</taxon>
        <taxon>Telluraves</taxon>
        <taxon>Coraciimorphae</taxon>
        <taxon>Trogoniformes</taxon>
        <taxon>Trogonidae</taxon>
        <taxon>Trogon</taxon>
    </lineage>
</organism>
<keyword evidence="11" id="KW-1185">Reference proteome</keyword>
<dbReference type="Pfam" id="PF02984">
    <property type="entry name" value="Cyclin_C"/>
    <property type="match status" value="1"/>
</dbReference>
<dbReference type="Gene3D" id="1.10.472.10">
    <property type="entry name" value="Cyclin-like"/>
    <property type="match status" value="2"/>
</dbReference>
<dbReference type="EMBL" id="VXAG01001289">
    <property type="protein sequence ID" value="NXJ83414.1"/>
    <property type="molecule type" value="Genomic_DNA"/>
</dbReference>
<comment type="function">
    <text evidence="1">Essential for the control of the cell cycle at the G2/M (mitosis) transition.</text>
</comment>
<keyword evidence="5" id="KW-0131">Cell cycle</keyword>
<keyword evidence="3" id="KW-0132">Cell division</keyword>
<evidence type="ECO:0000256" key="1">
    <source>
        <dbReference type="ARBA" id="ARBA00003222"/>
    </source>
</evidence>
<dbReference type="SUPFAM" id="SSF47954">
    <property type="entry name" value="Cyclin-like"/>
    <property type="match status" value="2"/>
</dbReference>
<gene>
    <name evidence="10" type="primary">Ccnb1</name>
    <name evidence="10" type="ORF">TROMEL_R14961</name>
</gene>
<evidence type="ECO:0000313" key="10">
    <source>
        <dbReference type="EMBL" id="NXJ83414.1"/>
    </source>
</evidence>
<dbReference type="SMART" id="SM00385">
    <property type="entry name" value="CYCLIN"/>
    <property type="match status" value="2"/>
</dbReference>
<dbReference type="PANTHER" id="PTHR10177">
    <property type="entry name" value="CYCLINS"/>
    <property type="match status" value="1"/>
</dbReference>
<dbReference type="InterPro" id="IPR006671">
    <property type="entry name" value="Cyclin_N"/>
</dbReference>
<dbReference type="Pfam" id="PF00134">
    <property type="entry name" value="Cyclin_N"/>
    <property type="match status" value="1"/>
</dbReference>
<feature type="domain" description="Cyclin C-terminal" evidence="9">
    <location>
        <begin position="175"/>
        <end position="294"/>
    </location>
</feature>
<dbReference type="GO" id="GO:0051301">
    <property type="term" value="P:cell division"/>
    <property type="evidence" value="ECO:0007669"/>
    <property type="project" value="UniProtKB-KW"/>
</dbReference>
<feature type="domain" description="Cyclin-like" evidence="8">
    <location>
        <begin position="179"/>
        <end position="261"/>
    </location>
</feature>
<dbReference type="SMART" id="SM01332">
    <property type="entry name" value="Cyclin_C"/>
    <property type="match status" value="1"/>
</dbReference>
<evidence type="ECO:0000256" key="5">
    <source>
        <dbReference type="ARBA" id="ARBA00023306"/>
    </source>
</evidence>
<dbReference type="InterPro" id="IPR013763">
    <property type="entry name" value="Cyclin-like_dom"/>
</dbReference>
<proteinExistence type="inferred from homology"/>
<comment type="similarity">
    <text evidence="2">Belongs to the cyclin family. Cyclin AB subfamily.</text>
</comment>
<evidence type="ECO:0000313" key="11">
    <source>
        <dbReference type="Proteomes" id="UP000550660"/>
    </source>
</evidence>
<evidence type="ECO:0000256" key="2">
    <source>
        <dbReference type="ARBA" id="ARBA00006955"/>
    </source>
</evidence>
<dbReference type="Proteomes" id="UP000550660">
    <property type="component" value="Unassembled WGS sequence"/>
</dbReference>
<dbReference type="InterPro" id="IPR039361">
    <property type="entry name" value="Cyclin"/>
</dbReference>
<protein>
    <submittedName>
        <fullName evidence="10">CCNB1 protein</fullName>
    </submittedName>
</protein>
<sequence length="309" mass="34902">PTVMGTSGCAPSDNVPQSQAFSDVLPGVEDTELKAGSDPNPCSVYVEDIYNYLRELEEKQPIRPEYLAGQDINGKMRARLIDWLVQVQLKLRLRQETLYTSVAIVDRFLQDNPVAKTTLQLVGVAAMFIASKYEDRCHLNVGEFASKTEPAYTNAEVCQMEIKILQALDFNMSRPIPLHFLRRTSKIGKVVSFKQRILAKYLMELSIMDYCMVHIPPSKIAAAALCLALKLLNGCEWIPTLQQYMTYAESDLLPVMQHMAKNVILVNKSITKNMTIKKKYDSKKYASISSIKQLDSCVIWNLAQPVMKK</sequence>
<dbReference type="InterPro" id="IPR036915">
    <property type="entry name" value="Cyclin-like_sf"/>
</dbReference>
<dbReference type="PIRSF" id="PIRSF001771">
    <property type="entry name" value="Cyclin_A_B_D_E"/>
    <property type="match status" value="1"/>
</dbReference>
<name>A0A7L0EKE6_TROML</name>
<keyword evidence="4 6" id="KW-0195">Cyclin</keyword>
<dbReference type="OrthoDB" id="5590282at2759"/>
<dbReference type="GO" id="GO:0005829">
    <property type="term" value="C:cytosol"/>
    <property type="evidence" value="ECO:0007669"/>
    <property type="project" value="UniProtKB-ARBA"/>
</dbReference>
<dbReference type="GO" id="GO:0044772">
    <property type="term" value="P:mitotic cell cycle phase transition"/>
    <property type="evidence" value="ECO:0007669"/>
    <property type="project" value="InterPro"/>
</dbReference>
<feature type="region of interest" description="Disordered" evidence="7">
    <location>
        <begin position="1"/>
        <end position="20"/>
    </location>
</feature>
<reference evidence="10 11" key="1">
    <citation type="submission" date="2019-09" db="EMBL/GenBank/DDBJ databases">
        <title>Bird 10,000 Genomes (B10K) Project - Family phase.</title>
        <authorList>
            <person name="Zhang G."/>
        </authorList>
    </citation>
    <scope>NUCLEOTIDE SEQUENCE [LARGE SCALE GENOMIC DNA]</scope>
    <source>
        <strain evidence="10">B10K-DU-007-40</strain>
        <tissue evidence="10">Mixed tissue sample</tissue>
    </source>
</reference>
<dbReference type="GO" id="GO:0016538">
    <property type="term" value="F:cyclin-dependent protein serine/threonine kinase regulator activity"/>
    <property type="evidence" value="ECO:0007669"/>
    <property type="project" value="InterPro"/>
</dbReference>
<evidence type="ECO:0000256" key="4">
    <source>
        <dbReference type="ARBA" id="ARBA00023127"/>
    </source>
</evidence>
<comment type="caution">
    <text evidence="10">The sequence shown here is derived from an EMBL/GenBank/DDBJ whole genome shotgun (WGS) entry which is preliminary data.</text>
</comment>
<evidence type="ECO:0000259" key="9">
    <source>
        <dbReference type="SMART" id="SM01332"/>
    </source>
</evidence>
<dbReference type="FunFam" id="1.10.472.10:FF:000198">
    <property type="entry name" value="G2/mitotic-specific cyclin-B1"/>
    <property type="match status" value="1"/>
</dbReference>
<dbReference type="CDD" id="cd20507">
    <property type="entry name" value="CYCLIN_CCNB1-like_rpt1"/>
    <property type="match status" value="1"/>
</dbReference>
<dbReference type="InterPro" id="IPR004367">
    <property type="entry name" value="Cyclin_C-dom"/>
</dbReference>
<dbReference type="PROSITE" id="PS00292">
    <property type="entry name" value="CYCLINS"/>
    <property type="match status" value="1"/>
</dbReference>
<feature type="domain" description="Cyclin-like" evidence="8">
    <location>
        <begin position="82"/>
        <end position="166"/>
    </location>
</feature>
<dbReference type="AlphaFoldDB" id="A0A7L0EKE6"/>
<evidence type="ECO:0000256" key="3">
    <source>
        <dbReference type="ARBA" id="ARBA00022618"/>
    </source>
</evidence>
<feature type="non-terminal residue" evidence="10">
    <location>
        <position position="309"/>
    </location>
</feature>
<dbReference type="InterPro" id="IPR048258">
    <property type="entry name" value="Cyclins_cyclin-box"/>
</dbReference>
<accession>A0A7L0EKE6</accession>